<evidence type="ECO:0000313" key="4">
    <source>
        <dbReference type="EMBL" id="ADR22242.1"/>
    </source>
</evidence>
<dbReference type="InterPro" id="IPR035965">
    <property type="entry name" value="PAS-like_dom_sf"/>
</dbReference>
<reference evidence="4 5" key="1">
    <citation type="journal article" date="2011" name="Stand. Genomic Sci.">
        <title>Complete genome sequence of Marivirga tractuosa type strain (H-43).</title>
        <authorList>
            <person name="Pagani I."/>
            <person name="Chertkov O."/>
            <person name="Lapidus A."/>
            <person name="Lucas S."/>
            <person name="Del Rio T.G."/>
            <person name="Tice H."/>
            <person name="Copeland A."/>
            <person name="Cheng J.F."/>
            <person name="Nolan M."/>
            <person name="Saunders E."/>
            <person name="Pitluck S."/>
            <person name="Held B."/>
            <person name="Goodwin L."/>
            <person name="Liolios K."/>
            <person name="Ovchinikova G."/>
            <person name="Ivanova N."/>
            <person name="Mavromatis K."/>
            <person name="Pati A."/>
            <person name="Chen A."/>
            <person name="Palaniappan K."/>
            <person name="Land M."/>
            <person name="Hauser L."/>
            <person name="Jeffries C.D."/>
            <person name="Detter J.C."/>
            <person name="Han C."/>
            <person name="Tapia R."/>
            <person name="Ngatchou-Djao O.D."/>
            <person name="Rohde M."/>
            <person name="Goker M."/>
            <person name="Spring S."/>
            <person name="Sikorski J."/>
            <person name="Woyke T."/>
            <person name="Bristow J."/>
            <person name="Eisen J.A."/>
            <person name="Markowitz V."/>
            <person name="Hugenholtz P."/>
            <person name="Klenk H.P."/>
            <person name="Kyrpides N.C."/>
        </authorList>
    </citation>
    <scope>NUCLEOTIDE SEQUENCE [LARGE SCALE GENOMIC DNA]</scope>
    <source>
        <strain evidence="5">ATCC 23168 / DSM 4126 / NBRC 15989 / NCIMB 1408 / VKM B-1430 / H-43</strain>
    </source>
</reference>
<sequence>MKDKIYTYFDVLNQHSIISATNLKGEIKYVNDQFCEISKYNKNELIGSPHSIVNSGFHNRDYFKDLWRTIGRGKVWQGNILNEAKDGSNYWVATTIVPITEHGKVKEYFSVRIEKTEQMRLEEERNLHERRFTQLFNHISEGVVVMKQEENKFIISDYNRGAEKLDGKKKAEVLGKEVSQIFPGTESGGFSDYIKEAFQKGYAKFPILHYQDDQIDSWRKGEFYKLSNNEVVCVYHDITDEINQLEQLKKYNEKLEEIAFKASHEVRAPVASILGLMQLIDFNNLSENNKTALQHMASAVEKLDYTIRDMVQVSYDTEEGKELFAKLSDLKEHFHNA</sequence>
<dbReference type="Gene3D" id="1.10.287.130">
    <property type="match status" value="1"/>
</dbReference>
<accession>E4TKT9</accession>
<dbReference type="PROSITE" id="PS50112">
    <property type="entry name" value="PAS"/>
    <property type="match status" value="1"/>
</dbReference>
<evidence type="ECO:0000259" key="3">
    <source>
        <dbReference type="PROSITE" id="PS50112"/>
    </source>
</evidence>
<evidence type="ECO:0000256" key="1">
    <source>
        <dbReference type="ARBA" id="ARBA00000085"/>
    </source>
</evidence>
<dbReference type="Gene3D" id="3.30.450.20">
    <property type="entry name" value="PAS domain"/>
    <property type="match status" value="2"/>
</dbReference>
<dbReference type="NCBIfam" id="TIGR00229">
    <property type="entry name" value="sensory_box"/>
    <property type="match status" value="1"/>
</dbReference>
<dbReference type="EMBL" id="CP002349">
    <property type="protein sequence ID" value="ADR22242.1"/>
    <property type="molecule type" value="Genomic_DNA"/>
</dbReference>
<dbReference type="InterPro" id="IPR000014">
    <property type="entry name" value="PAS"/>
</dbReference>
<proteinExistence type="predicted"/>
<keyword evidence="5" id="KW-1185">Reference proteome</keyword>
<comment type="catalytic activity">
    <reaction evidence="1">
        <text>ATP + protein L-histidine = ADP + protein N-phospho-L-histidine.</text>
        <dbReference type="EC" id="2.7.13.3"/>
    </reaction>
</comment>
<dbReference type="PANTHER" id="PTHR44757">
    <property type="entry name" value="DIGUANYLATE CYCLASE DGCP"/>
    <property type="match status" value="1"/>
</dbReference>
<organism evidence="4 5">
    <name type="scientific">Marivirga tractuosa (strain ATCC 23168 / DSM 4126 / NBRC 15989 / NCIMB 1408 / VKM B-1430 / H-43)</name>
    <name type="common">Microscilla tractuosa</name>
    <name type="synonym">Flexibacter tractuosus</name>
    <dbReference type="NCBI Taxonomy" id="643867"/>
    <lineage>
        <taxon>Bacteria</taxon>
        <taxon>Pseudomonadati</taxon>
        <taxon>Bacteroidota</taxon>
        <taxon>Cytophagia</taxon>
        <taxon>Cytophagales</taxon>
        <taxon>Marivirgaceae</taxon>
        <taxon>Marivirga</taxon>
    </lineage>
</organism>
<gene>
    <name evidence="4" type="ordered locus">Ftrac_2263</name>
</gene>
<dbReference type="CDD" id="cd00082">
    <property type="entry name" value="HisKA"/>
    <property type="match status" value="1"/>
</dbReference>
<dbReference type="InterPro" id="IPR036097">
    <property type="entry name" value="HisK_dim/P_sf"/>
</dbReference>
<evidence type="ECO:0000256" key="2">
    <source>
        <dbReference type="ARBA" id="ARBA00012438"/>
    </source>
</evidence>
<name>E4TKT9_MARTH</name>
<feature type="domain" description="PAS" evidence="3">
    <location>
        <begin position="128"/>
        <end position="201"/>
    </location>
</feature>
<dbReference type="InterPro" id="IPR052155">
    <property type="entry name" value="Biofilm_reg_signaling"/>
</dbReference>
<dbReference type="SUPFAM" id="SSF47384">
    <property type="entry name" value="Homodimeric domain of signal transducing histidine kinase"/>
    <property type="match status" value="1"/>
</dbReference>
<dbReference type="GO" id="GO:0000155">
    <property type="term" value="F:phosphorelay sensor kinase activity"/>
    <property type="evidence" value="ECO:0007669"/>
    <property type="project" value="InterPro"/>
</dbReference>
<dbReference type="Proteomes" id="UP000008720">
    <property type="component" value="Chromosome"/>
</dbReference>
<evidence type="ECO:0000313" key="5">
    <source>
        <dbReference type="Proteomes" id="UP000008720"/>
    </source>
</evidence>
<dbReference type="SUPFAM" id="SSF55785">
    <property type="entry name" value="PYP-like sensor domain (PAS domain)"/>
    <property type="match status" value="2"/>
</dbReference>
<dbReference type="Pfam" id="PF13426">
    <property type="entry name" value="PAS_9"/>
    <property type="match status" value="2"/>
</dbReference>
<dbReference type="SMART" id="SM00091">
    <property type="entry name" value="PAS"/>
    <property type="match status" value="2"/>
</dbReference>
<dbReference type="KEGG" id="mtt:Ftrac_2263"/>
<dbReference type="OrthoDB" id="9811889at2"/>
<protein>
    <recommendedName>
        <fullName evidence="2">histidine kinase</fullName>
        <ecNumber evidence="2">2.7.13.3</ecNumber>
    </recommendedName>
</protein>
<dbReference type="InterPro" id="IPR003661">
    <property type="entry name" value="HisK_dim/P_dom"/>
</dbReference>
<dbReference type="EC" id="2.7.13.3" evidence="2"/>
<dbReference type="STRING" id="643867.Ftrac_2263"/>
<dbReference type="AlphaFoldDB" id="E4TKT9"/>
<dbReference type="CDD" id="cd00130">
    <property type="entry name" value="PAS"/>
    <property type="match status" value="1"/>
</dbReference>
<dbReference type="PANTHER" id="PTHR44757:SF2">
    <property type="entry name" value="BIOFILM ARCHITECTURE MAINTENANCE PROTEIN MBAA"/>
    <property type="match status" value="1"/>
</dbReference>
<dbReference type="RefSeq" id="WP_013454385.1">
    <property type="nucleotide sequence ID" value="NC_014759.1"/>
</dbReference>
<dbReference type="HOGENOM" id="CLU_823383_0_0_10"/>
<dbReference type="eggNOG" id="COG3290">
    <property type="taxonomic scope" value="Bacteria"/>
</dbReference>